<feature type="region of interest" description="Disordered" evidence="5">
    <location>
        <begin position="476"/>
        <end position="535"/>
    </location>
</feature>
<keyword evidence="4" id="KW-0472">Membrane</keyword>
<dbReference type="GO" id="GO:0016020">
    <property type="term" value="C:membrane"/>
    <property type="evidence" value="ECO:0007669"/>
    <property type="project" value="UniProtKB-SubCell"/>
</dbReference>
<evidence type="ECO:0000256" key="4">
    <source>
        <dbReference type="ARBA" id="ARBA00023136"/>
    </source>
</evidence>
<organism evidence="7 8">
    <name type="scientific">Mizuhopecten yessoensis</name>
    <name type="common">Japanese scallop</name>
    <name type="synonym">Patinopecten yessoensis</name>
    <dbReference type="NCBI Taxonomy" id="6573"/>
    <lineage>
        <taxon>Eukaryota</taxon>
        <taxon>Metazoa</taxon>
        <taxon>Spiralia</taxon>
        <taxon>Lophotrochozoa</taxon>
        <taxon>Mollusca</taxon>
        <taxon>Bivalvia</taxon>
        <taxon>Autobranchia</taxon>
        <taxon>Pteriomorphia</taxon>
        <taxon>Pectinida</taxon>
        <taxon>Pectinoidea</taxon>
        <taxon>Pectinidae</taxon>
        <taxon>Mizuhopecten</taxon>
    </lineage>
</organism>
<accession>A0A210PRN5</accession>
<feature type="compositionally biased region" description="Polar residues" evidence="5">
    <location>
        <begin position="423"/>
        <end position="433"/>
    </location>
</feature>
<evidence type="ECO:0000256" key="1">
    <source>
        <dbReference type="ARBA" id="ARBA00004167"/>
    </source>
</evidence>
<keyword evidence="6" id="KW-0732">Signal</keyword>
<evidence type="ECO:0000256" key="6">
    <source>
        <dbReference type="SAM" id="SignalP"/>
    </source>
</evidence>
<evidence type="ECO:0000313" key="7">
    <source>
        <dbReference type="EMBL" id="OWF39150.1"/>
    </source>
</evidence>
<feature type="chain" id="PRO_5012939446" evidence="6">
    <location>
        <begin position="23"/>
        <end position="535"/>
    </location>
</feature>
<feature type="compositionally biased region" description="Low complexity" evidence="5">
    <location>
        <begin position="164"/>
        <end position="189"/>
    </location>
</feature>
<feature type="compositionally biased region" description="Basic residues" evidence="5">
    <location>
        <begin position="437"/>
        <end position="450"/>
    </location>
</feature>
<proteinExistence type="predicted"/>
<evidence type="ECO:0000313" key="8">
    <source>
        <dbReference type="Proteomes" id="UP000242188"/>
    </source>
</evidence>
<comment type="subcellular location">
    <subcellularLocation>
        <location evidence="1">Membrane</location>
        <topology evidence="1">Single-pass membrane protein</topology>
    </subcellularLocation>
</comment>
<evidence type="ECO:0000256" key="5">
    <source>
        <dbReference type="SAM" id="MobiDB-lite"/>
    </source>
</evidence>
<evidence type="ECO:0000256" key="2">
    <source>
        <dbReference type="ARBA" id="ARBA00022692"/>
    </source>
</evidence>
<feature type="compositionally biased region" description="Basic residues" evidence="5">
    <location>
        <begin position="306"/>
        <end position="318"/>
    </location>
</feature>
<sequence>MMFIQSWDVAVVLIVLVAASVGQSHQMSVSIDHVVKKSPCPDANRDCFPIYYRVCVDLIEDSRSCSRTSHTCNDPFHCVGMKMDNKPFPRLLLPQQTVTNETFIKISIAESVSEGNPCRTASALDCRYLNTSYQFSNVNFSFQVTLSDIPATSTFVSTPIHTDPTTSLPSSGVSSTSYPSTGSSTSTLTSPLLSTSGDINQTSVTASPTGISLTSTRGITSPPPDTETAAGKGPLVGGIIGGSAAVIIAVIIACCCWKPMCRSNAVVPTVADTAVYNQKVQIGPHETFPQDVKPSLPPIKASGQVLRKKKKRKKKKKRPDTPEREDTGMSAVSTQRVQLGLPETFGQDVIPSLPPIQTSDQVEEAPQFTPNLEKVDEQAHMMTDHETKSKKKRGNKKQEKRERERKELKEQNKGESDIEQEQEQANLMISNETTARKERKKRKKKEKRVMKKLEYPATMDEQTRNENTFYLSAQTHNADREMGVDGETEVGVEAEASDTEIQDYTNTHQPPGRKRRRKLQKESEDKEELLIIMND</sequence>
<dbReference type="AlphaFoldDB" id="A0A210PRN5"/>
<dbReference type="InterPro" id="IPR051694">
    <property type="entry name" value="Immunoregulatory_rcpt-like"/>
</dbReference>
<comment type="caution">
    <text evidence="7">The sequence shown here is derived from an EMBL/GenBank/DDBJ whole genome shotgun (WGS) entry which is preliminary data.</text>
</comment>
<evidence type="ECO:0000256" key="3">
    <source>
        <dbReference type="ARBA" id="ARBA00022989"/>
    </source>
</evidence>
<feature type="signal peptide" evidence="6">
    <location>
        <begin position="1"/>
        <end position="22"/>
    </location>
</feature>
<feature type="compositionally biased region" description="Basic and acidic residues" evidence="5">
    <location>
        <begin position="373"/>
        <end position="387"/>
    </location>
</feature>
<feature type="compositionally biased region" description="Basic and acidic residues" evidence="5">
    <location>
        <begin position="396"/>
        <end position="416"/>
    </location>
</feature>
<feature type="region of interest" description="Disordered" evidence="5">
    <location>
        <begin position="204"/>
        <end position="230"/>
    </location>
</feature>
<dbReference type="GO" id="GO:0071944">
    <property type="term" value="C:cell periphery"/>
    <property type="evidence" value="ECO:0007669"/>
    <property type="project" value="UniProtKB-ARBA"/>
</dbReference>
<protein>
    <submittedName>
        <fullName evidence="7">Uncharacterized protein</fullName>
    </submittedName>
</protein>
<feature type="compositionally biased region" description="Acidic residues" evidence="5">
    <location>
        <begin position="484"/>
        <end position="501"/>
    </location>
</feature>
<reference evidence="7 8" key="1">
    <citation type="journal article" date="2017" name="Nat. Ecol. Evol.">
        <title>Scallop genome provides insights into evolution of bilaterian karyotype and development.</title>
        <authorList>
            <person name="Wang S."/>
            <person name="Zhang J."/>
            <person name="Jiao W."/>
            <person name="Li J."/>
            <person name="Xun X."/>
            <person name="Sun Y."/>
            <person name="Guo X."/>
            <person name="Huan P."/>
            <person name="Dong B."/>
            <person name="Zhang L."/>
            <person name="Hu X."/>
            <person name="Sun X."/>
            <person name="Wang J."/>
            <person name="Zhao C."/>
            <person name="Wang Y."/>
            <person name="Wang D."/>
            <person name="Huang X."/>
            <person name="Wang R."/>
            <person name="Lv J."/>
            <person name="Li Y."/>
            <person name="Zhang Z."/>
            <person name="Liu B."/>
            <person name="Lu W."/>
            <person name="Hui Y."/>
            <person name="Liang J."/>
            <person name="Zhou Z."/>
            <person name="Hou R."/>
            <person name="Li X."/>
            <person name="Liu Y."/>
            <person name="Li H."/>
            <person name="Ning X."/>
            <person name="Lin Y."/>
            <person name="Zhao L."/>
            <person name="Xing Q."/>
            <person name="Dou J."/>
            <person name="Li Y."/>
            <person name="Mao J."/>
            <person name="Guo H."/>
            <person name="Dou H."/>
            <person name="Li T."/>
            <person name="Mu C."/>
            <person name="Jiang W."/>
            <person name="Fu Q."/>
            <person name="Fu X."/>
            <person name="Miao Y."/>
            <person name="Liu J."/>
            <person name="Yu Q."/>
            <person name="Li R."/>
            <person name="Liao H."/>
            <person name="Li X."/>
            <person name="Kong Y."/>
            <person name="Jiang Z."/>
            <person name="Chourrout D."/>
            <person name="Li R."/>
            <person name="Bao Z."/>
        </authorList>
    </citation>
    <scope>NUCLEOTIDE SEQUENCE [LARGE SCALE GENOMIC DNA]</scope>
    <source>
        <strain evidence="7 8">PY_sf001</strain>
    </source>
</reference>
<dbReference type="PANTHER" id="PTHR15549:SF26">
    <property type="entry name" value="AXIAL BUDDING PATTERN PROTEIN 2-RELATED"/>
    <property type="match status" value="1"/>
</dbReference>
<feature type="compositionally biased region" description="Polar residues" evidence="5">
    <location>
        <begin position="204"/>
        <end position="219"/>
    </location>
</feature>
<name>A0A210PRN5_MIZYE</name>
<feature type="region of interest" description="Disordered" evidence="5">
    <location>
        <begin position="162"/>
        <end position="189"/>
    </location>
</feature>
<gene>
    <name evidence="7" type="ORF">KP79_PYT07153</name>
</gene>
<dbReference type="Proteomes" id="UP000242188">
    <property type="component" value="Unassembled WGS sequence"/>
</dbReference>
<keyword evidence="2" id="KW-0812">Transmembrane</keyword>
<keyword evidence="8" id="KW-1185">Reference proteome</keyword>
<dbReference type="PANTHER" id="PTHR15549">
    <property type="entry name" value="PAIRED IMMUNOGLOBULIN-LIKE TYPE 2 RECEPTOR"/>
    <property type="match status" value="1"/>
</dbReference>
<keyword evidence="3" id="KW-1133">Transmembrane helix</keyword>
<dbReference type="EMBL" id="NEDP02005539">
    <property type="protein sequence ID" value="OWF39150.1"/>
    <property type="molecule type" value="Genomic_DNA"/>
</dbReference>
<feature type="region of interest" description="Disordered" evidence="5">
    <location>
        <begin position="372"/>
        <end position="461"/>
    </location>
</feature>
<feature type="region of interest" description="Disordered" evidence="5">
    <location>
        <begin position="285"/>
        <end position="335"/>
    </location>
</feature>